<name>A0AAW5MYX9_9BACT</name>
<keyword evidence="1" id="KW-0732">Signal</keyword>
<reference evidence="2 3" key="1">
    <citation type="submission" date="2022-08" db="EMBL/GenBank/DDBJ databases">
        <authorList>
            <person name="Zeman M."/>
            <person name="Kubasova T."/>
        </authorList>
    </citation>
    <scope>NUCLEOTIDE SEQUENCE [LARGE SCALE GENOMIC DNA]</scope>
    <source>
        <strain evidence="2 3">ET62</strain>
    </source>
</reference>
<keyword evidence="3" id="KW-1185">Reference proteome</keyword>
<dbReference type="Proteomes" id="UP001204579">
    <property type="component" value="Unassembled WGS sequence"/>
</dbReference>
<feature type="signal peptide" evidence="1">
    <location>
        <begin position="1"/>
        <end position="24"/>
    </location>
</feature>
<sequence length="235" mass="26483">MRTLMKNVILFASILLAFNAPLQAQDIQEIDSLLTKAYKQDQKVRAESLNLMNRLNNVGADNISAETVDSLMMLQEQTQIIDKENQLLIASILKNGLPKGLSPQSYKAIWLIIDHADLKLQKKYLPIMEEAACKKLISANDFAVLTDRICMKEGKPQKYGTQSYTVTSEGKQVIYIWPVEDARKLNTLRNEIGAGDIETYVQMLKTTVGCEVIYDPELTVSQMKKMGLLNHKSSE</sequence>
<feature type="chain" id="PRO_5043554594" evidence="1">
    <location>
        <begin position="25"/>
        <end position="235"/>
    </location>
</feature>
<protein>
    <submittedName>
        <fullName evidence="2">Uncharacterized protein</fullName>
    </submittedName>
</protein>
<dbReference type="InterPro" id="IPR046732">
    <property type="entry name" value="DUF6624"/>
</dbReference>
<comment type="caution">
    <text evidence="2">The sequence shown here is derived from an EMBL/GenBank/DDBJ whole genome shotgun (WGS) entry which is preliminary data.</text>
</comment>
<evidence type="ECO:0000313" key="2">
    <source>
        <dbReference type="EMBL" id="MCR8873541.1"/>
    </source>
</evidence>
<proteinExistence type="predicted"/>
<evidence type="ECO:0000256" key="1">
    <source>
        <dbReference type="SAM" id="SignalP"/>
    </source>
</evidence>
<accession>A0AAW5MYX9</accession>
<dbReference type="Pfam" id="PF20329">
    <property type="entry name" value="DUF6624"/>
    <property type="match status" value="1"/>
</dbReference>
<dbReference type="EMBL" id="JANRHJ010000005">
    <property type="protein sequence ID" value="MCR8873541.1"/>
    <property type="molecule type" value="Genomic_DNA"/>
</dbReference>
<gene>
    <name evidence="2" type="ORF">NW209_05845</name>
</gene>
<dbReference type="GeneID" id="82442960"/>
<dbReference type="AlphaFoldDB" id="A0AAW5MYX9"/>
<dbReference type="RefSeq" id="WP_018710463.1">
    <property type="nucleotide sequence ID" value="NZ_JADYTI010000014.1"/>
</dbReference>
<evidence type="ECO:0000313" key="3">
    <source>
        <dbReference type="Proteomes" id="UP001204579"/>
    </source>
</evidence>
<organism evidence="2 3">
    <name type="scientific">Phocaeicola barnesiae</name>
    <dbReference type="NCBI Taxonomy" id="376804"/>
    <lineage>
        <taxon>Bacteria</taxon>
        <taxon>Pseudomonadati</taxon>
        <taxon>Bacteroidota</taxon>
        <taxon>Bacteroidia</taxon>
        <taxon>Bacteroidales</taxon>
        <taxon>Bacteroidaceae</taxon>
        <taxon>Phocaeicola</taxon>
    </lineage>
</organism>